<reference evidence="12 13" key="1">
    <citation type="journal article" date="2018" name="Aquat. Microb. Ecol.">
        <title>Gammaproteobacterial methanotrophs dominate.</title>
        <authorList>
            <person name="Rissanen A.J."/>
            <person name="Saarenheimo J."/>
            <person name="Tiirola M."/>
            <person name="Peura S."/>
            <person name="Aalto S.L."/>
            <person name="Karvinen A."/>
            <person name="Nykanen H."/>
        </authorList>
    </citation>
    <scope>NUCLEOTIDE SEQUENCE [LARGE SCALE GENOMIC DNA]</scope>
    <source>
        <strain evidence="12">AMbin10</strain>
    </source>
</reference>
<dbReference type="SUPFAM" id="SSF55785">
    <property type="entry name" value="PYP-like sensor domain (PAS domain)"/>
    <property type="match status" value="2"/>
</dbReference>
<feature type="domain" description="Histidine kinase" evidence="9">
    <location>
        <begin position="276"/>
        <end position="485"/>
    </location>
</feature>
<dbReference type="Pfam" id="PF00512">
    <property type="entry name" value="HisKA"/>
    <property type="match status" value="1"/>
</dbReference>
<name>A0A2W4RCE1_9GAMM</name>
<dbReference type="InterPro" id="IPR000014">
    <property type="entry name" value="PAS"/>
</dbReference>
<dbReference type="CDD" id="cd00082">
    <property type="entry name" value="HisKA"/>
    <property type="match status" value="1"/>
</dbReference>
<evidence type="ECO:0000256" key="5">
    <source>
        <dbReference type="ARBA" id="ARBA00022741"/>
    </source>
</evidence>
<dbReference type="SMART" id="SM00387">
    <property type="entry name" value="HATPase_c"/>
    <property type="match status" value="1"/>
</dbReference>
<sequence length="485" mass="53894">MKPMLDYDSSPNRFELLYGMLLDAIPSSVLLVDEKLHIVSVNRNFLVKSQRGEARTVGRPLAEVFPTIILENTDIERRIREVFRTGTSVKGQRMTYRAPGVPIRIYYYSILPIPTNQVMLLMEDVTEQVRLSEEVRRVERHLASVVESASDIVLSTDTEGRILTWNSAAEKLSGLSAQEVRGQYFFQFCDSNQQQTVRKVFMLMKSGNESHTTEFPLVTSNGDGILVSWVFSPMKDDYGQTVGAVVVGRDLAERRKLENQLRQSQKLAALGVMAGGIAHEIRNPLAVCYSAAEFLLMDNISTEFRNECSRKIQAGIQKASAIIENLLRFARPSPDTEMVQVDLNTVITETLDLITNQARVQQIRIQLELKMRPILVLGVSGLLQQVFMNIFLNAINAMPDGGVLTIAEEISEAEVAVHISDTGMGIEESDLDKIFDPFHTTSPIGKGTGLGLSICYSIVQQHLGSIHVQSSPGKGATLTVRLPLL</sequence>
<dbReference type="EC" id="2.7.13.3" evidence="2"/>
<dbReference type="PRINTS" id="PR00344">
    <property type="entry name" value="BCTRLSENSOR"/>
</dbReference>
<keyword evidence="4" id="KW-0808">Transferase</keyword>
<dbReference type="InterPro" id="IPR036890">
    <property type="entry name" value="HATPase_C_sf"/>
</dbReference>
<keyword evidence="8" id="KW-0902">Two-component regulatory system</keyword>
<evidence type="ECO:0000259" key="11">
    <source>
        <dbReference type="PROSITE" id="PS50113"/>
    </source>
</evidence>
<evidence type="ECO:0000256" key="3">
    <source>
        <dbReference type="ARBA" id="ARBA00022553"/>
    </source>
</evidence>
<evidence type="ECO:0000313" key="13">
    <source>
        <dbReference type="Proteomes" id="UP000249396"/>
    </source>
</evidence>
<dbReference type="NCBIfam" id="TIGR00229">
    <property type="entry name" value="sensory_box"/>
    <property type="match status" value="1"/>
</dbReference>
<dbReference type="SUPFAM" id="SSF47384">
    <property type="entry name" value="Homodimeric domain of signal transducing histidine kinase"/>
    <property type="match status" value="1"/>
</dbReference>
<dbReference type="Pfam" id="PF02518">
    <property type="entry name" value="HATPase_c"/>
    <property type="match status" value="1"/>
</dbReference>
<dbReference type="PROSITE" id="PS50109">
    <property type="entry name" value="HIS_KIN"/>
    <property type="match status" value="1"/>
</dbReference>
<gene>
    <name evidence="12" type="ORF">DM484_07755</name>
</gene>
<evidence type="ECO:0000256" key="2">
    <source>
        <dbReference type="ARBA" id="ARBA00012438"/>
    </source>
</evidence>
<evidence type="ECO:0000256" key="7">
    <source>
        <dbReference type="ARBA" id="ARBA00022840"/>
    </source>
</evidence>
<feature type="domain" description="PAC" evidence="11">
    <location>
        <begin position="211"/>
        <end position="263"/>
    </location>
</feature>
<accession>A0A2W4RCE1</accession>
<dbReference type="InterPro" id="IPR005467">
    <property type="entry name" value="His_kinase_dom"/>
</dbReference>
<dbReference type="InterPro" id="IPR000700">
    <property type="entry name" value="PAS-assoc_C"/>
</dbReference>
<dbReference type="Pfam" id="PF08448">
    <property type="entry name" value="PAS_4"/>
    <property type="match status" value="1"/>
</dbReference>
<comment type="catalytic activity">
    <reaction evidence="1">
        <text>ATP + protein L-histidine = ADP + protein N-phospho-L-histidine.</text>
        <dbReference type="EC" id="2.7.13.3"/>
    </reaction>
</comment>
<dbReference type="InterPro" id="IPR003594">
    <property type="entry name" value="HATPase_dom"/>
</dbReference>
<dbReference type="PROSITE" id="PS50113">
    <property type="entry name" value="PAC"/>
    <property type="match status" value="1"/>
</dbReference>
<dbReference type="GO" id="GO:0006355">
    <property type="term" value="P:regulation of DNA-templated transcription"/>
    <property type="evidence" value="ECO:0007669"/>
    <property type="project" value="InterPro"/>
</dbReference>
<evidence type="ECO:0000313" key="12">
    <source>
        <dbReference type="EMBL" id="PZN81725.1"/>
    </source>
</evidence>
<dbReference type="InterPro" id="IPR035965">
    <property type="entry name" value="PAS-like_dom_sf"/>
</dbReference>
<dbReference type="InterPro" id="IPR004358">
    <property type="entry name" value="Sig_transdc_His_kin-like_C"/>
</dbReference>
<dbReference type="Pfam" id="PF00989">
    <property type="entry name" value="PAS"/>
    <property type="match status" value="1"/>
</dbReference>
<dbReference type="InterPro" id="IPR003661">
    <property type="entry name" value="HisK_dim/P_dom"/>
</dbReference>
<evidence type="ECO:0000259" key="10">
    <source>
        <dbReference type="PROSITE" id="PS50112"/>
    </source>
</evidence>
<feature type="domain" description="PAS" evidence="10">
    <location>
        <begin position="138"/>
        <end position="208"/>
    </location>
</feature>
<keyword evidence="3" id="KW-0597">Phosphoprotein</keyword>
<dbReference type="EMBL" id="QJPH01000258">
    <property type="protein sequence ID" value="PZN81725.1"/>
    <property type="molecule type" value="Genomic_DNA"/>
</dbReference>
<dbReference type="PROSITE" id="PS50112">
    <property type="entry name" value="PAS"/>
    <property type="match status" value="1"/>
</dbReference>
<dbReference type="Proteomes" id="UP000249396">
    <property type="component" value="Unassembled WGS sequence"/>
</dbReference>
<comment type="caution">
    <text evidence="12">The sequence shown here is derived from an EMBL/GenBank/DDBJ whole genome shotgun (WGS) entry which is preliminary data.</text>
</comment>
<dbReference type="InterPro" id="IPR013656">
    <property type="entry name" value="PAS_4"/>
</dbReference>
<dbReference type="SMART" id="SM00091">
    <property type="entry name" value="PAS"/>
    <property type="match status" value="2"/>
</dbReference>
<dbReference type="PANTHER" id="PTHR43065">
    <property type="entry name" value="SENSOR HISTIDINE KINASE"/>
    <property type="match status" value="1"/>
</dbReference>
<evidence type="ECO:0000256" key="1">
    <source>
        <dbReference type="ARBA" id="ARBA00000085"/>
    </source>
</evidence>
<dbReference type="CDD" id="cd00130">
    <property type="entry name" value="PAS"/>
    <property type="match status" value="1"/>
</dbReference>
<evidence type="ECO:0000259" key="9">
    <source>
        <dbReference type="PROSITE" id="PS50109"/>
    </source>
</evidence>
<evidence type="ECO:0000256" key="8">
    <source>
        <dbReference type="ARBA" id="ARBA00023012"/>
    </source>
</evidence>
<evidence type="ECO:0000256" key="6">
    <source>
        <dbReference type="ARBA" id="ARBA00022777"/>
    </source>
</evidence>
<dbReference type="Gene3D" id="3.30.450.20">
    <property type="entry name" value="PAS domain"/>
    <property type="match status" value="2"/>
</dbReference>
<organism evidence="12 13">
    <name type="scientific">Candidatus Methylumidiphilus alinenensis</name>
    <dbReference type="NCBI Taxonomy" id="2202197"/>
    <lineage>
        <taxon>Bacteria</taxon>
        <taxon>Pseudomonadati</taxon>
        <taxon>Pseudomonadota</taxon>
        <taxon>Gammaproteobacteria</taxon>
        <taxon>Methylococcales</taxon>
        <taxon>Candidatus Methylumidiphilus</taxon>
    </lineage>
</organism>
<keyword evidence="5" id="KW-0547">Nucleotide-binding</keyword>
<dbReference type="Gene3D" id="3.30.565.10">
    <property type="entry name" value="Histidine kinase-like ATPase, C-terminal domain"/>
    <property type="match status" value="1"/>
</dbReference>
<dbReference type="GO" id="GO:0005524">
    <property type="term" value="F:ATP binding"/>
    <property type="evidence" value="ECO:0007669"/>
    <property type="project" value="UniProtKB-KW"/>
</dbReference>
<keyword evidence="7" id="KW-0067">ATP-binding</keyword>
<dbReference type="SUPFAM" id="SSF55874">
    <property type="entry name" value="ATPase domain of HSP90 chaperone/DNA topoisomerase II/histidine kinase"/>
    <property type="match status" value="1"/>
</dbReference>
<dbReference type="PANTHER" id="PTHR43065:SF46">
    <property type="entry name" value="C4-DICARBOXYLATE TRANSPORT SENSOR PROTEIN DCTB"/>
    <property type="match status" value="1"/>
</dbReference>
<proteinExistence type="predicted"/>
<dbReference type="SMART" id="SM00388">
    <property type="entry name" value="HisKA"/>
    <property type="match status" value="1"/>
</dbReference>
<keyword evidence="6 12" id="KW-0418">Kinase</keyword>
<dbReference type="InterPro" id="IPR013767">
    <property type="entry name" value="PAS_fold"/>
</dbReference>
<protein>
    <recommendedName>
        <fullName evidence="2">histidine kinase</fullName>
        <ecNumber evidence="2">2.7.13.3</ecNumber>
    </recommendedName>
</protein>
<dbReference type="AlphaFoldDB" id="A0A2W4RCE1"/>
<dbReference type="GO" id="GO:0000155">
    <property type="term" value="F:phosphorelay sensor kinase activity"/>
    <property type="evidence" value="ECO:0007669"/>
    <property type="project" value="InterPro"/>
</dbReference>
<evidence type="ECO:0000256" key="4">
    <source>
        <dbReference type="ARBA" id="ARBA00022679"/>
    </source>
</evidence>
<dbReference type="Gene3D" id="1.10.287.130">
    <property type="match status" value="1"/>
</dbReference>
<dbReference type="InterPro" id="IPR036097">
    <property type="entry name" value="HisK_dim/P_sf"/>
</dbReference>